<evidence type="ECO:0000256" key="4">
    <source>
        <dbReference type="ARBA" id="ARBA00023239"/>
    </source>
</evidence>
<evidence type="ECO:0000256" key="7">
    <source>
        <dbReference type="HAMAP-Rule" id="MF_00323"/>
    </source>
</evidence>
<dbReference type="PANTHER" id="PTHR11108:SF1">
    <property type="entry name" value="FERROCHELATASE, MITOCHONDRIAL"/>
    <property type="match status" value="1"/>
</dbReference>
<dbReference type="InterPro" id="IPR001015">
    <property type="entry name" value="Ferrochelatase"/>
</dbReference>
<comment type="subcellular location">
    <subcellularLocation>
        <location evidence="7">Cytoplasm</location>
    </subcellularLocation>
</comment>
<feature type="binding site" evidence="7">
    <location>
        <position position="190"/>
    </location>
    <ligand>
        <name>Fe(2+)</name>
        <dbReference type="ChEBI" id="CHEBI:29033"/>
    </ligand>
</feature>
<dbReference type="GO" id="GO:0004325">
    <property type="term" value="F:ferrochelatase activity"/>
    <property type="evidence" value="ECO:0007669"/>
    <property type="project" value="UniProtKB-UniRule"/>
</dbReference>
<sequence>MKRAIILMNLGSPDSTEVKDVKRYLDEFLMDERVIDKPWLLRALLVKGIIVPFRAPNSAKAYKTIWTEKGSPLIVISKEQERALQKEIEEPVTIAMRYGNPSPMMAYDLLLQKNPDMEEIVVVPMYPHYAMSSYETAVEYAKEQHKKKAYPFRLTFIKPFYDEEDYVEALSQSIQPHLDKEYDQVLFSYHGIPERHILKCDPTGKHCLKVDNCCEVPSPAHDFCYRHQCWVTTHLVADKLNIPKEKRGFSFQSRLGRDPWLQPYTAVRLQELPNEGVKKIVVVCPAFVSDCLETLEEMGEEGREIFLHAGGESFDLVPCLNVHPLWISAMAKWIREYGQGKREMILNETKQTAQA</sequence>
<dbReference type="Proteomes" id="UP000184048">
    <property type="component" value="Unassembled WGS sequence"/>
</dbReference>
<dbReference type="UniPathway" id="UPA00252">
    <property type="reaction ID" value="UER00325"/>
</dbReference>
<evidence type="ECO:0000256" key="1">
    <source>
        <dbReference type="ARBA" id="ARBA00007718"/>
    </source>
</evidence>
<comment type="similarity">
    <text evidence="1 7 8">Belongs to the ferrochelatase family.</text>
</comment>
<organism evidence="9 10">
    <name type="scientific">Flavisolibacter ginsengisoli DSM 18119</name>
    <dbReference type="NCBI Taxonomy" id="1121884"/>
    <lineage>
        <taxon>Bacteria</taxon>
        <taxon>Pseudomonadati</taxon>
        <taxon>Bacteroidota</taxon>
        <taxon>Chitinophagia</taxon>
        <taxon>Chitinophagales</taxon>
        <taxon>Chitinophagaceae</taxon>
        <taxon>Flavisolibacter</taxon>
    </lineage>
</organism>
<dbReference type="STRING" id="1121884.SAMN02745131_02443"/>
<evidence type="ECO:0000313" key="10">
    <source>
        <dbReference type="Proteomes" id="UP000184048"/>
    </source>
</evidence>
<feature type="binding site" evidence="7">
    <location>
        <position position="293"/>
    </location>
    <ligand>
        <name>Fe(2+)</name>
        <dbReference type="ChEBI" id="CHEBI:29033"/>
    </ligand>
</feature>
<dbReference type="Gene3D" id="3.40.50.1400">
    <property type="match status" value="2"/>
</dbReference>
<evidence type="ECO:0000256" key="5">
    <source>
        <dbReference type="ARBA" id="ARBA00023244"/>
    </source>
</evidence>
<dbReference type="InterPro" id="IPR033659">
    <property type="entry name" value="Ferrochelatase_N"/>
</dbReference>
<evidence type="ECO:0000256" key="6">
    <source>
        <dbReference type="ARBA" id="ARBA00024536"/>
    </source>
</evidence>
<keyword evidence="5 7" id="KW-0627">Porphyrin biosynthesis</keyword>
<dbReference type="AlphaFoldDB" id="A0A1M5B1S1"/>
<dbReference type="EMBL" id="FQUU01000009">
    <property type="protein sequence ID" value="SHF36277.1"/>
    <property type="molecule type" value="Genomic_DNA"/>
</dbReference>
<proteinExistence type="inferred from homology"/>
<dbReference type="EC" id="4.98.1.1" evidence="7"/>
<dbReference type="CDD" id="cd03411">
    <property type="entry name" value="Ferrochelatase_N"/>
    <property type="match status" value="1"/>
</dbReference>
<dbReference type="CDD" id="cd00419">
    <property type="entry name" value="Ferrochelatase_C"/>
    <property type="match status" value="1"/>
</dbReference>
<dbReference type="Pfam" id="PF00762">
    <property type="entry name" value="Ferrochelatase"/>
    <property type="match status" value="1"/>
</dbReference>
<keyword evidence="3 7" id="KW-0350">Heme biosynthesis</keyword>
<evidence type="ECO:0000256" key="8">
    <source>
        <dbReference type="RuleBase" id="RU004185"/>
    </source>
</evidence>
<protein>
    <recommendedName>
        <fullName evidence="7">Ferrochelatase</fullName>
        <ecNumber evidence="7">4.98.1.1</ecNumber>
    </recommendedName>
    <alternativeName>
        <fullName evidence="7">Heme synthase</fullName>
    </alternativeName>
    <alternativeName>
        <fullName evidence="7">Protoheme ferro-lyase</fullName>
    </alternativeName>
</protein>
<keyword evidence="10" id="KW-1185">Reference proteome</keyword>
<dbReference type="RefSeq" id="WP_072835599.1">
    <property type="nucleotide sequence ID" value="NZ_FQUU01000009.1"/>
</dbReference>
<dbReference type="HAMAP" id="MF_00323">
    <property type="entry name" value="Ferrochelatase"/>
    <property type="match status" value="1"/>
</dbReference>
<dbReference type="PANTHER" id="PTHR11108">
    <property type="entry name" value="FERROCHELATASE"/>
    <property type="match status" value="1"/>
</dbReference>
<dbReference type="OrthoDB" id="9809741at2"/>
<dbReference type="GO" id="GO:0046872">
    <property type="term" value="F:metal ion binding"/>
    <property type="evidence" value="ECO:0007669"/>
    <property type="project" value="UniProtKB-KW"/>
</dbReference>
<accession>A0A1M5B1S1</accession>
<comment type="pathway">
    <text evidence="7">Porphyrin-containing compound metabolism; protoheme biosynthesis; protoheme from protoporphyrin-IX: step 1/1.</text>
</comment>
<evidence type="ECO:0000256" key="3">
    <source>
        <dbReference type="ARBA" id="ARBA00023133"/>
    </source>
</evidence>
<comment type="function">
    <text evidence="7">Catalyzes the ferrous insertion into protoporphyrin IX.</text>
</comment>
<evidence type="ECO:0000256" key="2">
    <source>
        <dbReference type="ARBA" id="ARBA00023004"/>
    </source>
</evidence>
<keyword evidence="2 7" id="KW-0408">Iron</keyword>
<keyword evidence="4 7" id="KW-0456">Lyase</keyword>
<dbReference type="GO" id="GO:0005737">
    <property type="term" value="C:cytoplasm"/>
    <property type="evidence" value="ECO:0007669"/>
    <property type="project" value="UniProtKB-SubCell"/>
</dbReference>
<dbReference type="GO" id="GO:0006783">
    <property type="term" value="P:heme biosynthetic process"/>
    <property type="evidence" value="ECO:0007669"/>
    <property type="project" value="UniProtKB-UniRule"/>
</dbReference>
<dbReference type="NCBIfam" id="TIGR00109">
    <property type="entry name" value="hemH"/>
    <property type="match status" value="1"/>
</dbReference>
<name>A0A1M5B1S1_9BACT</name>
<dbReference type="SUPFAM" id="SSF53800">
    <property type="entry name" value="Chelatase"/>
    <property type="match status" value="1"/>
</dbReference>
<keyword evidence="7" id="KW-0963">Cytoplasm</keyword>
<gene>
    <name evidence="7" type="primary">hemH</name>
    <name evidence="9" type="ORF">SAMN02745131_02443</name>
</gene>
<reference evidence="9 10" key="1">
    <citation type="submission" date="2016-11" db="EMBL/GenBank/DDBJ databases">
        <authorList>
            <person name="Jaros S."/>
            <person name="Januszkiewicz K."/>
            <person name="Wedrychowicz H."/>
        </authorList>
    </citation>
    <scope>NUCLEOTIDE SEQUENCE [LARGE SCALE GENOMIC DNA]</scope>
    <source>
        <strain evidence="9 10">DSM 18119</strain>
    </source>
</reference>
<comment type="catalytic activity">
    <reaction evidence="6">
        <text>Fe-coproporphyrin III + 2 H(+) = coproporphyrin III + Fe(2+)</text>
        <dbReference type="Rhea" id="RHEA:49572"/>
        <dbReference type="ChEBI" id="CHEBI:15378"/>
        <dbReference type="ChEBI" id="CHEBI:29033"/>
        <dbReference type="ChEBI" id="CHEBI:68438"/>
        <dbReference type="ChEBI" id="CHEBI:131725"/>
        <dbReference type="EC" id="4.99.1.9"/>
    </reaction>
    <physiologicalReaction direction="right-to-left" evidence="6">
        <dbReference type="Rhea" id="RHEA:49574"/>
    </physiologicalReaction>
</comment>
<dbReference type="InterPro" id="IPR033644">
    <property type="entry name" value="Ferrochelatase_C"/>
</dbReference>
<keyword evidence="7" id="KW-0479">Metal-binding</keyword>
<evidence type="ECO:0000313" key="9">
    <source>
        <dbReference type="EMBL" id="SHF36277.1"/>
    </source>
</evidence>
<comment type="catalytic activity">
    <reaction evidence="7">
        <text>heme b + 2 H(+) = protoporphyrin IX + Fe(2+)</text>
        <dbReference type="Rhea" id="RHEA:22584"/>
        <dbReference type="ChEBI" id="CHEBI:15378"/>
        <dbReference type="ChEBI" id="CHEBI:29033"/>
        <dbReference type="ChEBI" id="CHEBI:57306"/>
        <dbReference type="ChEBI" id="CHEBI:60344"/>
        <dbReference type="EC" id="4.98.1.1"/>
    </reaction>
</comment>